<protein>
    <submittedName>
        <fullName evidence="1">Uncharacterized protein</fullName>
    </submittedName>
</protein>
<gene>
    <name evidence="1" type="ORF">CWE10_16080</name>
</gene>
<name>A0A953IE54_SYMTR</name>
<dbReference type="AlphaFoldDB" id="A0A953IE54"/>
<dbReference type="EMBL" id="PIUK01000224">
    <property type="protein sequence ID" value="MBY6277689.1"/>
    <property type="molecule type" value="Genomic_DNA"/>
</dbReference>
<comment type="caution">
    <text evidence="1">The sequence shown here is derived from an EMBL/GenBank/DDBJ whole genome shotgun (WGS) entry which is preliminary data.</text>
</comment>
<sequence>MAETLTDYLNSMERRVGALEEEQSTPDIITQITKGYGTLKMRATLRVRMHWYHLCSESLLCSEELII</sequence>
<proteinExistence type="predicted"/>
<accession>A0A953IE54</accession>
<evidence type="ECO:0000313" key="2">
    <source>
        <dbReference type="Proteomes" id="UP000732377"/>
    </source>
</evidence>
<dbReference type="RefSeq" id="WP_273380999.1">
    <property type="nucleotide sequence ID" value="NZ_PIUK01000224.1"/>
</dbReference>
<reference evidence="1" key="1">
    <citation type="submission" date="2017-11" db="EMBL/GenBank/DDBJ databases">
        <title>Three new genomes from thermophilic consortium.</title>
        <authorList>
            <person name="Quaggio R."/>
            <person name="Amgarten D."/>
            <person name="Setubal J.C."/>
        </authorList>
    </citation>
    <scope>NUCLEOTIDE SEQUENCE</scope>
    <source>
        <strain evidence="1">ZCTH01-B2</strain>
    </source>
</reference>
<dbReference type="Proteomes" id="UP000732377">
    <property type="component" value="Unassembled WGS sequence"/>
</dbReference>
<evidence type="ECO:0000313" key="1">
    <source>
        <dbReference type="EMBL" id="MBY6277689.1"/>
    </source>
</evidence>
<organism evidence="1 2">
    <name type="scientific">Symbiobacterium thermophilum</name>
    <dbReference type="NCBI Taxonomy" id="2734"/>
    <lineage>
        <taxon>Bacteria</taxon>
        <taxon>Bacillati</taxon>
        <taxon>Bacillota</taxon>
        <taxon>Clostridia</taxon>
        <taxon>Eubacteriales</taxon>
        <taxon>Symbiobacteriaceae</taxon>
        <taxon>Symbiobacterium</taxon>
    </lineage>
</organism>